<keyword evidence="6 8" id="KW-0648">Protein biosynthesis</keyword>
<feature type="domain" description="Aminoacyl-transfer RNA synthetases class-II family profile" evidence="9">
    <location>
        <begin position="141"/>
        <end position="558"/>
    </location>
</feature>
<dbReference type="AlphaFoldDB" id="A0A803GCY2"/>
<proteinExistence type="inferred from homology"/>
<comment type="catalytic activity">
    <reaction evidence="8">
        <text>tRNA(Asp) + L-aspartate + ATP = L-aspartyl-tRNA(Asp) + AMP + diphosphate</text>
        <dbReference type="Rhea" id="RHEA:19649"/>
        <dbReference type="Rhea" id="RHEA-COMP:9660"/>
        <dbReference type="Rhea" id="RHEA-COMP:9678"/>
        <dbReference type="ChEBI" id="CHEBI:29991"/>
        <dbReference type="ChEBI" id="CHEBI:30616"/>
        <dbReference type="ChEBI" id="CHEBI:33019"/>
        <dbReference type="ChEBI" id="CHEBI:78442"/>
        <dbReference type="ChEBI" id="CHEBI:78516"/>
        <dbReference type="ChEBI" id="CHEBI:456215"/>
        <dbReference type="EC" id="6.1.1.12"/>
    </reaction>
</comment>
<dbReference type="PANTHER" id="PTHR22594:SF5">
    <property type="entry name" value="ASPARTATE--TRNA LIGASE, MITOCHONDRIAL"/>
    <property type="match status" value="1"/>
</dbReference>
<feature type="binding site" evidence="8">
    <location>
        <begin position="537"/>
        <end position="540"/>
    </location>
    <ligand>
        <name>ATP</name>
        <dbReference type="ChEBI" id="CHEBI:30616"/>
    </ligand>
</feature>
<dbReference type="GO" id="GO:0006422">
    <property type="term" value="P:aspartyl-tRNA aminoacylation"/>
    <property type="evidence" value="ECO:0007669"/>
    <property type="project" value="UniProtKB-UniRule"/>
</dbReference>
<dbReference type="EC" id="6.1.1.12" evidence="8"/>
<dbReference type="InterPro" id="IPR002312">
    <property type="entry name" value="Asp/Asn-tRNA-synth_IIb"/>
</dbReference>
<evidence type="ECO:0000256" key="3">
    <source>
        <dbReference type="ARBA" id="ARBA00022598"/>
    </source>
</evidence>
<dbReference type="InterPro" id="IPR029351">
    <property type="entry name" value="GAD_dom"/>
</dbReference>
<evidence type="ECO:0000256" key="8">
    <source>
        <dbReference type="HAMAP-Rule" id="MF_00044"/>
    </source>
</evidence>
<dbReference type="SUPFAM" id="SSF50249">
    <property type="entry name" value="Nucleic acid-binding proteins"/>
    <property type="match status" value="1"/>
</dbReference>
<dbReference type="GO" id="GO:0005737">
    <property type="term" value="C:cytoplasm"/>
    <property type="evidence" value="ECO:0007669"/>
    <property type="project" value="UniProtKB-SubCell"/>
</dbReference>
<comment type="caution">
    <text evidence="8">Lacks conserved residue(s) required for the propagation of feature annotation.</text>
</comment>
<feature type="binding site" evidence="8">
    <location>
        <position position="492"/>
    </location>
    <ligand>
        <name>L-aspartate</name>
        <dbReference type="ChEBI" id="CHEBI:29991"/>
    </ligand>
</feature>
<comment type="similarity">
    <text evidence="1 8">Belongs to the class-II aminoacyl-tRNA synthetase family. Type 1 subfamily.</text>
</comment>
<keyword evidence="4 8" id="KW-0547">Nucleotide-binding</keyword>
<dbReference type="InterPro" id="IPR004365">
    <property type="entry name" value="NA-bd_OB_tRNA"/>
</dbReference>
<dbReference type="Proteomes" id="UP000294455">
    <property type="component" value="Chromosome"/>
</dbReference>
<comment type="subcellular location">
    <subcellularLocation>
        <location evidence="8">Cytoplasm</location>
    </subcellularLocation>
</comment>
<evidence type="ECO:0000259" key="9">
    <source>
        <dbReference type="PROSITE" id="PS50862"/>
    </source>
</evidence>
<dbReference type="Pfam" id="PF00152">
    <property type="entry name" value="tRNA-synt_2"/>
    <property type="match status" value="1"/>
</dbReference>
<sequence>MRTKYCGEIKLTEINNIITICGWVNKIRILKNIIFINVRDITGTVQVIFNKQYNSYFSSALMLRNDFCVQIKGLVTIKKLIHLQENVLKKKIIEIVAFKLKIFNNSLPIPLDYNKKNKEDIRFKFRYLDLRRRKMLKNIQIRSTITTLIRKFFVNKNFLEIETPILTKSTPEGASDYLVNSRLYPGKHYALPQSPQLFKQLLMISGIDRYYQIAKCFRDEDLRSDRQPEFTQIDIEIAFKETDFLHNLINDLIHKLWLSIKKTKLKKIKKMSYTDSMSKYGTDKPDLRNPIQFIELSNIFLNKNYENLFPWLSSNKINRIIAINIQNGAKFITSKKINIYKNFLKKLKANQCICIKIMDIKNYIVKIDQIINIKINKKVLKKIFSYTSVNNGDLLFIVAEKINLANKILSELRLRIGIDFKITDLKKICPIWIIDFPLFKRDKKNNLKSVHHPFTSPKYSIKNITSINPLEIISSAFDLVINGYEIGGGSQRINNNEIQNQIFDLLKIKKNEQKEKFDFFLKALQYGTPPHAGLALGLDRLTMILTDSNTITDVIAFPKTNSATCLMTGAPC</sequence>
<dbReference type="InterPro" id="IPR012340">
    <property type="entry name" value="NA-bd_OB-fold"/>
</dbReference>
<name>A0A803GCY2_9GAMM</name>
<dbReference type="NCBIfam" id="TIGR00459">
    <property type="entry name" value="aspS_bact"/>
    <property type="match status" value="1"/>
</dbReference>
<dbReference type="SUPFAM" id="SSF55681">
    <property type="entry name" value="Class II aaRS and biotin synthetases"/>
    <property type="match status" value="1"/>
</dbReference>
<dbReference type="Gene3D" id="3.30.1360.30">
    <property type="entry name" value="GAD-like domain"/>
    <property type="match status" value="1"/>
</dbReference>
<dbReference type="PANTHER" id="PTHR22594">
    <property type="entry name" value="ASPARTYL/LYSYL-TRNA SYNTHETASE"/>
    <property type="match status" value="1"/>
</dbReference>
<dbReference type="InterPro" id="IPR004115">
    <property type="entry name" value="GAD-like_sf"/>
</dbReference>
<keyword evidence="2 8" id="KW-0963">Cytoplasm</keyword>
<dbReference type="PRINTS" id="PR01042">
    <property type="entry name" value="TRNASYNTHASP"/>
</dbReference>
<comment type="subunit">
    <text evidence="8">Homodimer.</text>
</comment>
<evidence type="ECO:0000313" key="10">
    <source>
        <dbReference type="EMBL" id="VFP88344.1"/>
    </source>
</evidence>
<evidence type="ECO:0000256" key="4">
    <source>
        <dbReference type="ARBA" id="ARBA00022741"/>
    </source>
</evidence>
<dbReference type="SUPFAM" id="SSF55261">
    <property type="entry name" value="GAD domain-like"/>
    <property type="match status" value="1"/>
</dbReference>
<dbReference type="Gene3D" id="2.40.50.140">
    <property type="entry name" value="Nucleic acid-binding proteins"/>
    <property type="match status" value="1"/>
</dbReference>
<keyword evidence="3 8" id="KW-0436">Ligase</keyword>
<dbReference type="InterPro" id="IPR004524">
    <property type="entry name" value="Asp-tRNA-ligase_1"/>
</dbReference>
<dbReference type="RefSeq" id="WP_154049266.1">
    <property type="nucleotide sequence ID" value="NZ_LR217739.1"/>
</dbReference>
<feature type="binding site" evidence="8">
    <location>
        <position position="172"/>
    </location>
    <ligand>
        <name>L-aspartate</name>
        <dbReference type="ChEBI" id="CHEBI:29991"/>
    </ligand>
</feature>
<feature type="binding site" evidence="8">
    <location>
        <begin position="218"/>
        <end position="220"/>
    </location>
    <ligand>
        <name>ATP</name>
        <dbReference type="ChEBI" id="CHEBI:30616"/>
    </ligand>
</feature>
<comment type="function">
    <text evidence="8">Catalyzes the attachment of L-aspartate to tRNA(Asp) in a two-step reaction: L-aspartate is first activated by ATP to form Asp-AMP and then transferred to the acceptor end of tRNA(Asp).</text>
</comment>
<dbReference type="InterPro" id="IPR006195">
    <property type="entry name" value="aa-tRNA-synth_II"/>
</dbReference>
<dbReference type="Pfam" id="PF02938">
    <property type="entry name" value="GAD"/>
    <property type="match status" value="1"/>
</dbReference>
<dbReference type="GO" id="GO:0003676">
    <property type="term" value="F:nucleic acid binding"/>
    <property type="evidence" value="ECO:0007669"/>
    <property type="project" value="InterPro"/>
</dbReference>
<dbReference type="Gene3D" id="3.30.930.10">
    <property type="entry name" value="Bira Bifunctional Protein, Domain 2"/>
    <property type="match status" value="1"/>
</dbReference>
<evidence type="ECO:0000256" key="6">
    <source>
        <dbReference type="ARBA" id="ARBA00022917"/>
    </source>
</evidence>
<dbReference type="InterPro" id="IPR045864">
    <property type="entry name" value="aa-tRNA-synth_II/BPL/LPL"/>
</dbReference>
<feature type="region of interest" description="Aspartate" evidence="8">
    <location>
        <begin position="196"/>
        <end position="199"/>
    </location>
</feature>
<feature type="binding site" evidence="8">
    <location>
        <position position="485"/>
    </location>
    <ligand>
        <name>ATP</name>
        <dbReference type="ChEBI" id="CHEBI:30616"/>
    </ligand>
</feature>
<dbReference type="EMBL" id="LR217739">
    <property type="protein sequence ID" value="VFP88344.1"/>
    <property type="molecule type" value="Genomic_DNA"/>
</dbReference>
<gene>
    <name evidence="8 10" type="primary">aspS</name>
    <name evidence="10" type="ORF">BUCIPICE3303_207</name>
</gene>
<dbReference type="NCBIfam" id="NF001750">
    <property type="entry name" value="PRK00476.1"/>
    <property type="match status" value="1"/>
</dbReference>
<reference evidence="10 11" key="1">
    <citation type="submission" date="2019-02" db="EMBL/GenBank/DDBJ databases">
        <authorList>
            <person name="Manzano-Marin A."/>
            <person name="Manzano-Marin A."/>
        </authorList>
    </citation>
    <scope>NUCLEOTIDE SEQUENCE [LARGE SCALE GENOMIC DNA]</scope>
    <source>
        <strain evidence="10 11">BuCipiceae</strain>
    </source>
</reference>
<dbReference type="HAMAP" id="MF_00044">
    <property type="entry name" value="Asp_tRNA_synth_type1"/>
    <property type="match status" value="1"/>
</dbReference>
<dbReference type="OrthoDB" id="9762036at2"/>
<keyword evidence="7 8" id="KW-0030">Aminoacyl-tRNA synthetase</keyword>
<dbReference type="GO" id="GO:0004815">
    <property type="term" value="F:aspartate-tRNA ligase activity"/>
    <property type="evidence" value="ECO:0007669"/>
    <property type="project" value="UniProtKB-UniRule"/>
</dbReference>
<accession>A0A803GCY2</accession>
<dbReference type="PROSITE" id="PS50862">
    <property type="entry name" value="AA_TRNA_LIGASE_II"/>
    <property type="match status" value="1"/>
</dbReference>
<feature type="binding site" evidence="8">
    <location>
        <position position="218"/>
    </location>
    <ligand>
        <name>L-aspartate</name>
        <dbReference type="ChEBI" id="CHEBI:29991"/>
    </ligand>
</feature>
<dbReference type="InterPro" id="IPR004364">
    <property type="entry name" value="Aa-tRNA-synt_II"/>
</dbReference>
<dbReference type="CDD" id="cd04317">
    <property type="entry name" value="EcAspRS_like_N"/>
    <property type="match status" value="1"/>
</dbReference>
<organism evidence="10 11">
    <name type="scientific">Buchnera aphidicola</name>
    <name type="common">Cinara piceae</name>
    <dbReference type="NCBI Taxonomy" id="1660043"/>
    <lineage>
        <taxon>Bacteria</taxon>
        <taxon>Pseudomonadati</taxon>
        <taxon>Pseudomonadota</taxon>
        <taxon>Gammaproteobacteria</taxon>
        <taxon>Enterobacterales</taxon>
        <taxon>Erwiniaceae</taxon>
        <taxon>Buchnera</taxon>
    </lineage>
</organism>
<feature type="binding site" evidence="8">
    <location>
        <position position="451"/>
    </location>
    <ligand>
        <name>L-aspartate</name>
        <dbReference type="ChEBI" id="CHEBI:29991"/>
    </ligand>
</feature>
<keyword evidence="5 8" id="KW-0067">ATP-binding</keyword>
<evidence type="ECO:0000256" key="2">
    <source>
        <dbReference type="ARBA" id="ARBA00022490"/>
    </source>
</evidence>
<feature type="binding site" evidence="8">
    <location>
        <position position="227"/>
    </location>
    <ligand>
        <name>ATP</name>
        <dbReference type="ChEBI" id="CHEBI:30616"/>
    </ligand>
</feature>
<protein>
    <recommendedName>
        <fullName evidence="8">Aspartate--tRNA ligase</fullName>
        <ecNumber evidence="8">6.1.1.12</ecNumber>
    </recommendedName>
    <alternativeName>
        <fullName evidence="8">Aspartyl-tRNA synthetase</fullName>
        <shortName evidence="8">AspRS</shortName>
    </alternativeName>
</protein>
<evidence type="ECO:0000313" key="11">
    <source>
        <dbReference type="Proteomes" id="UP000294455"/>
    </source>
</evidence>
<dbReference type="GO" id="GO:0005524">
    <property type="term" value="F:ATP binding"/>
    <property type="evidence" value="ECO:0007669"/>
    <property type="project" value="UniProtKB-UniRule"/>
</dbReference>
<evidence type="ECO:0000256" key="7">
    <source>
        <dbReference type="ARBA" id="ARBA00023146"/>
    </source>
</evidence>
<dbReference type="InterPro" id="IPR047089">
    <property type="entry name" value="Asp-tRNA-ligase_1_N"/>
</dbReference>
<evidence type="ECO:0000256" key="5">
    <source>
        <dbReference type="ARBA" id="ARBA00022840"/>
    </source>
</evidence>
<dbReference type="Pfam" id="PF01336">
    <property type="entry name" value="tRNA_anti-codon"/>
    <property type="match status" value="1"/>
</dbReference>
<evidence type="ECO:0000256" key="1">
    <source>
        <dbReference type="ARBA" id="ARBA00006303"/>
    </source>
</evidence>